<keyword evidence="3 9" id="KW-0813">Transport</keyword>
<feature type="transmembrane region" description="Helical" evidence="9">
    <location>
        <begin position="37"/>
        <end position="61"/>
    </location>
</feature>
<feature type="transmembrane region" description="Helical" evidence="9">
    <location>
        <begin position="229"/>
        <end position="249"/>
    </location>
</feature>
<keyword evidence="4" id="KW-1003">Cell membrane</keyword>
<dbReference type="EMBL" id="BAWO01000018">
    <property type="protein sequence ID" value="GAJ39363.1"/>
    <property type="molecule type" value="Genomic_DNA"/>
</dbReference>
<feature type="transmembrane region" description="Helical" evidence="9">
    <location>
        <begin position="115"/>
        <end position="136"/>
    </location>
</feature>
<dbReference type="PANTHER" id="PTHR30588:SF0">
    <property type="entry name" value="BRANCHED-CHAIN AMINO ACID PERMEASE BRNQ"/>
    <property type="match status" value="1"/>
</dbReference>
<comment type="function">
    <text evidence="9">Component of the transport system for branched-chain amino acids.</text>
</comment>
<dbReference type="AlphaFoldDB" id="A0A023DDI7"/>
<evidence type="ECO:0000256" key="4">
    <source>
        <dbReference type="ARBA" id="ARBA00022475"/>
    </source>
</evidence>
<dbReference type="OrthoDB" id="9783920at2"/>
<evidence type="ECO:0000256" key="6">
    <source>
        <dbReference type="ARBA" id="ARBA00022970"/>
    </source>
</evidence>
<dbReference type="NCBIfam" id="TIGR00796">
    <property type="entry name" value="livcs"/>
    <property type="match status" value="1"/>
</dbReference>
<accession>A0A023DDI7</accession>
<evidence type="ECO:0000256" key="5">
    <source>
        <dbReference type="ARBA" id="ARBA00022692"/>
    </source>
</evidence>
<dbReference type="GO" id="GO:0015188">
    <property type="term" value="F:L-isoleucine transmembrane transporter activity"/>
    <property type="evidence" value="ECO:0007669"/>
    <property type="project" value="TreeGrafter"/>
</dbReference>
<evidence type="ECO:0000256" key="8">
    <source>
        <dbReference type="ARBA" id="ARBA00023136"/>
    </source>
</evidence>
<feature type="transmembrane region" description="Helical" evidence="9">
    <location>
        <begin position="278"/>
        <end position="300"/>
    </location>
</feature>
<feature type="transmembrane region" description="Helical" evidence="9">
    <location>
        <begin position="409"/>
        <end position="430"/>
    </location>
</feature>
<dbReference type="Gene3D" id="1.20.1740.10">
    <property type="entry name" value="Amino acid/polyamine transporter I"/>
    <property type="match status" value="1"/>
</dbReference>
<name>A0A023DDI7_9BACL</name>
<reference evidence="10 11" key="1">
    <citation type="submission" date="2014-04" db="EMBL/GenBank/DDBJ databases">
        <title>Whole genome shotgun sequence of Geobacillus caldoxylosilyticus NBRC 107762.</title>
        <authorList>
            <person name="Hosoyama A."/>
            <person name="Hosoyama Y."/>
            <person name="Katano-Makiyama Y."/>
            <person name="Tsuchikane K."/>
            <person name="Ohji S."/>
            <person name="Ichikawa N."/>
            <person name="Yamazoe A."/>
            <person name="Fujita N."/>
        </authorList>
    </citation>
    <scope>NUCLEOTIDE SEQUENCE [LARGE SCALE GENOMIC DNA]</scope>
    <source>
        <strain evidence="10 11">NBRC 107762</strain>
    </source>
</reference>
<keyword evidence="5 9" id="KW-0812">Transmembrane</keyword>
<dbReference type="Proteomes" id="UP000023561">
    <property type="component" value="Unassembled WGS sequence"/>
</dbReference>
<comment type="similarity">
    <text evidence="2 9">Belongs to the branched chain amino acid transporter family.</text>
</comment>
<comment type="subcellular location">
    <subcellularLocation>
        <location evidence="1 9">Cell membrane</location>
        <topology evidence="1 9">Multi-pass membrane protein</topology>
    </subcellularLocation>
</comment>
<dbReference type="GO" id="GO:0015820">
    <property type="term" value="P:L-leucine transport"/>
    <property type="evidence" value="ECO:0007669"/>
    <property type="project" value="TreeGrafter"/>
</dbReference>
<dbReference type="GO" id="GO:0005886">
    <property type="term" value="C:plasma membrane"/>
    <property type="evidence" value="ECO:0007669"/>
    <property type="project" value="UniProtKB-SubCell"/>
</dbReference>
<feature type="transmembrane region" description="Helical" evidence="9">
    <location>
        <begin position="188"/>
        <end position="208"/>
    </location>
</feature>
<evidence type="ECO:0000313" key="11">
    <source>
        <dbReference type="Proteomes" id="UP000023561"/>
    </source>
</evidence>
<evidence type="ECO:0000313" key="10">
    <source>
        <dbReference type="EMBL" id="GAJ39363.1"/>
    </source>
</evidence>
<feature type="transmembrane region" description="Helical" evidence="9">
    <location>
        <begin position="337"/>
        <end position="358"/>
    </location>
</feature>
<feature type="transmembrane region" description="Helical" evidence="9">
    <location>
        <begin position="312"/>
        <end position="331"/>
    </location>
</feature>
<keyword evidence="11" id="KW-1185">Reference proteome</keyword>
<evidence type="ECO:0000256" key="3">
    <source>
        <dbReference type="ARBA" id="ARBA00022448"/>
    </source>
</evidence>
<feature type="transmembrane region" description="Helical" evidence="9">
    <location>
        <begin position="370"/>
        <end position="389"/>
    </location>
</feature>
<keyword evidence="6 9" id="KW-0029">Amino-acid transport</keyword>
<keyword evidence="7 9" id="KW-1133">Transmembrane helix</keyword>
<dbReference type="Pfam" id="PF05525">
    <property type="entry name" value="Branch_AA_trans"/>
    <property type="match status" value="1"/>
</dbReference>
<keyword evidence="8 9" id="KW-0472">Membrane</keyword>
<dbReference type="GO" id="GO:0005304">
    <property type="term" value="F:L-valine transmembrane transporter activity"/>
    <property type="evidence" value="ECO:0007669"/>
    <property type="project" value="TreeGrafter"/>
</dbReference>
<dbReference type="RefSeq" id="WP_042408326.1">
    <property type="nucleotide sequence ID" value="NZ_BAWO01000018.1"/>
</dbReference>
<protein>
    <recommendedName>
        <fullName evidence="9">Branched-chain amino acid transport system carrier protein</fullName>
    </recommendedName>
</protein>
<sequence>MKKKDIFFTGLMLFALFFGAGNLIFPPYLGMEAGKAVWPAIFGFVVTGVSLPILSVAAIALAKDGIQSIGNYVHPLFSLCFSFTVYLAIGPFFGIPRGASVTYEMGIKPFFNGNGGAFPLLLFTIIFFAAVYWLSLNPSKLVDRIGEILTPVLLLSIAVLCVAGIIQLQNPLQAPTEKYASVPFFKGFMEGYLTMDAIAALAFGIVVVNALKDRGVHQQSTMVKGTIQAGLIAGMGLALVYIATALVGAKMSVNGPFANGGDLLSSAAALLFGSGGKLLLGVIVALACLTTCIGLTAACAQYFHEVTPNISYKTYVTIITIFSLAVSNLGLNQLISISAPVLTMIYPLAIVLVIMSFFHRFYQGSAKTYGMALLFTAVFSIYDGLNAFGIKAEWLKALLSWSPFFSVGLGWVVPAIIGAIIGFVMDNVALKQHRTAQKRSTASAVKR</sequence>
<feature type="transmembrane region" description="Helical" evidence="9">
    <location>
        <begin position="148"/>
        <end position="168"/>
    </location>
</feature>
<dbReference type="InterPro" id="IPR004685">
    <property type="entry name" value="Brnchd-chn_aa_trnsp_Livcs"/>
</dbReference>
<dbReference type="GO" id="GO:0015190">
    <property type="term" value="F:L-leucine transmembrane transporter activity"/>
    <property type="evidence" value="ECO:0007669"/>
    <property type="project" value="TreeGrafter"/>
</dbReference>
<evidence type="ECO:0000256" key="9">
    <source>
        <dbReference type="RuleBase" id="RU362122"/>
    </source>
</evidence>
<evidence type="ECO:0000256" key="7">
    <source>
        <dbReference type="ARBA" id="ARBA00022989"/>
    </source>
</evidence>
<evidence type="ECO:0000256" key="1">
    <source>
        <dbReference type="ARBA" id="ARBA00004651"/>
    </source>
</evidence>
<evidence type="ECO:0000256" key="2">
    <source>
        <dbReference type="ARBA" id="ARBA00008540"/>
    </source>
</evidence>
<organism evidence="10 11">
    <name type="scientific">Parageobacillus caldoxylosilyticus NBRC 107762</name>
    <dbReference type="NCBI Taxonomy" id="1220594"/>
    <lineage>
        <taxon>Bacteria</taxon>
        <taxon>Bacillati</taxon>
        <taxon>Bacillota</taxon>
        <taxon>Bacilli</taxon>
        <taxon>Bacillales</taxon>
        <taxon>Anoxybacillaceae</taxon>
        <taxon>Saccharococcus</taxon>
    </lineage>
</organism>
<dbReference type="GO" id="GO:0015818">
    <property type="term" value="P:isoleucine transport"/>
    <property type="evidence" value="ECO:0007669"/>
    <property type="project" value="TreeGrafter"/>
</dbReference>
<proteinExistence type="inferred from homology"/>
<dbReference type="PANTHER" id="PTHR30588">
    <property type="entry name" value="BRANCHED-CHAIN AMINO ACID TRANSPORT SYSTEM 2 CARRIER PROTEIN"/>
    <property type="match status" value="1"/>
</dbReference>
<gene>
    <name evidence="10" type="ORF">GCA01S_018_00150</name>
</gene>
<feature type="transmembrane region" description="Helical" evidence="9">
    <location>
        <begin position="73"/>
        <end position="95"/>
    </location>
</feature>
<feature type="transmembrane region" description="Helical" evidence="9">
    <location>
        <begin position="7"/>
        <end position="25"/>
    </location>
</feature>
<comment type="caution">
    <text evidence="10">The sequence shown here is derived from an EMBL/GenBank/DDBJ whole genome shotgun (WGS) entry which is preliminary data.</text>
</comment>